<dbReference type="AlphaFoldDB" id="A0A8H6CB95"/>
<dbReference type="InterPro" id="IPR020471">
    <property type="entry name" value="AKR"/>
</dbReference>
<name>A0A8H6CB95_9LECA</name>
<dbReference type="SUPFAM" id="SSF51430">
    <property type="entry name" value="NAD(P)-linked oxidoreductase"/>
    <property type="match status" value="1"/>
</dbReference>
<organism evidence="3 4">
    <name type="scientific">Letharia lupina</name>
    <dbReference type="NCBI Taxonomy" id="560253"/>
    <lineage>
        <taxon>Eukaryota</taxon>
        <taxon>Fungi</taxon>
        <taxon>Dikarya</taxon>
        <taxon>Ascomycota</taxon>
        <taxon>Pezizomycotina</taxon>
        <taxon>Lecanoromycetes</taxon>
        <taxon>OSLEUM clade</taxon>
        <taxon>Lecanoromycetidae</taxon>
        <taxon>Lecanorales</taxon>
        <taxon>Lecanorineae</taxon>
        <taxon>Parmeliaceae</taxon>
        <taxon>Letharia</taxon>
    </lineage>
</organism>
<dbReference type="Proteomes" id="UP000593566">
    <property type="component" value="Unassembled WGS sequence"/>
</dbReference>
<evidence type="ECO:0000259" key="2">
    <source>
        <dbReference type="Pfam" id="PF00248"/>
    </source>
</evidence>
<accession>A0A8H6CB95</accession>
<evidence type="ECO:0000313" key="3">
    <source>
        <dbReference type="EMBL" id="KAF6220363.1"/>
    </source>
</evidence>
<comment type="caution">
    <text evidence="3">The sequence shown here is derived from an EMBL/GenBank/DDBJ whole genome shotgun (WGS) entry which is preliminary data.</text>
</comment>
<dbReference type="InterPro" id="IPR036812">
    <property type="entry name" value="NAD(P)_OxRdtase_dom_sf"/>
</dbReference>
<evidence type="ECO:0000313" key="4">
    <source>
        <dbReference type="Proteomes" id="UP000593566"/>
    </source>
</evidence>
<dbReference type="CDD" id="cd19075">
    <property type="entry name" value="AKR_AKR7A1-5"/>
    <property type="match status" value="1"/>
</dbReference>
<dbReference type="EMBL" id="JACCJB010000017">
    <property type="protein sequence ID" value="KAF6220363.1"/>
    <property type="molecule type" value="Genomic_DNA"/>
</dbReference>
<dbReference type="PANTHER" id="PTHR43364:SF4">
    <property type="entry name" value="NAD(P)-LINKED OXIDOREDUCTASE SUPERFAMILY PROTEIN"/>
    <property type="match status" value="1"/>
</dbReference>
<feature type="domain" description="NADP-dependent oxidoreductase" evidence="2">
    <location>
        <begin position="11"/>
        <end position="323"/>
    </location>
</feature>
<dbReference type="PRINTS" id="PR00069">
    <property type="entry name" value="ALDKETRDTASE"/>
</dbReference>
<sequence>MALQPKSAVNVVFGAMTIGNGVEQSRVSDLGEAKQILDIFQSYGHNEVDTSRYYGSGSSEEYLGKLNWQERGIVMDTKFYPTVGRGMDKEQWTHRPEHLRENLQRSLKALNAKKVDMWYLHGPDRTTPYIDTLREVNELHKQGLFDKFAISNYMAWEVAQICEICEAHGWVKPSVYQGIYNALNRTVEAELFPCLRHYGMGYYAYNPLGGGFFTGGFSKDAQVEKGSRFDPEKWQGKMYRAKYFKDEYFEALDIVKPAADKHGLTMAEVALRWMTHHSQLGRKYPDAILIGASSTKHIEQNLKDLDKEPLPEDVVKALDEAWEKRDDFAVALQFRMKPHFAISSILRLVPLPALHCPSGFMCQVPNSVQINRYRSLANGLANAA</sequence>
<dbReference type="Gene3D" id="3.20.20.100">
    <property type="entry name" value="NADP-dependent oxidoreductase domain"/>
    <property type="match status" value="1"/>
</dbReference>
<keyword evidence="4" id="KW-1185">Reference proteome</keyword>
<gene>
    <name evidence="3" type="ORF">HO133_003495</name>
</gene>
<dbReference type="RefSeq" id="XP_037149798.1">
    <property type="nucleotide sequence ID" value="XM_037294417.1"/>
</dbReference>
<dbReference type="InterPro" id="IPR050523">
    <property type="entry name" value="AKR_Detox_Biosynth"/>
</dbReference>
<keyword evidence="1" id="KW-0560">Oxidoreductase</keyword>
<dbReference type="Pfam" id="PF00248">
    <property type="entry name" value="Aldo_ket_red"/>
    <property type="match status" value="1"/>
</dbReference>
<dbReference type="InterPro" id="IPR023210">
    <property type="entry name" value="NADP_OxRdtase_dom"/>
</dbReference>
<dbReference type="GeneID" id="59331906"/>
<evidence type="ECO:0000256" key="1">
    <source>
        <dbReference type="ARBA" id="ARBA00023002"/>
    </source>
</evidence>
<dbReference type="GO" id="GO:0016491">
    <property type="term" value="F:oxidoreductase activity"/>
    <property type="evidence" value="ECO:0007669"/>
    <property type="project" value="UniProtKB-KW"/>
</dbReference>
<protein>
    <recommendedName>
        <fullName evidence="2">NADP-dependent oxidoreductase domain-containing protein</fullName>
    </recommendedName>
</protein>
<reference evidence="3 4" key="1">
    <citation type="journal article" date="2020" name="Genomics">
        <title>Complete, high-quality genomes from long-read metagenomic sequencing of two wolf lichen thalli reveals enigmatic genome architecture.</title>
        <authorList>
            <person name="McKenzie S.K."/>
            <person name="Walston R.F."/>
            <person name="Allen J.L."/>
        </authorList>
    </citation>
    <scope>NUCLEOTIDE SEQUENCE [LARGE SCALE GENOMIC DNA]</scope>
    <source>
        <strain evidence="3">WasteWater1</strain>
    </source>
</reference>
<dbReference type="PANTHER" id="PTHR43364">
    <property type="entry name" value="NADH-SPECIFIC METHYLGLYOXAL REDUCTASE-RELATED"/>
    <property type="match status" value="1"/>
</dbReference>
<proteinExistence type="predicted"/>